<dbReference type="RefSeq" id="WP_269039736.1">
    <property type="nucleotide sequence ID" value="NZ_CP114040.1"/>
</dbReference>
<dbReference type="Gene3D" id="3.50.50.60">
    <property type="entry name" value="FAD/NAD(P)-binding domain"/>
    <property type="match status" value="1"/>
</dbReference>
<proteinExistence type="predicted"/>
<name>A0ABY7HEB8_9BACT</name>
<feature type="domain" description="FAD-binding" evidence="1">
    <location>
        <begin position="4"/>
        <end position="202"/>
    </location>
</feature>
<dbReference type="InterPro" id="IPR050816">
    <property type="entry name" value="Flavin-dep_Halogenase_NPB"/>
</dbReference>
<keyword evidence="3" id="KW-1185">Reference proteome</keyword>
<organism evidence="2 3">
    <name type="scientific">Nannocystis punicea</name>
    <dbReference type="NCBI Taxonomy" id="2995304"/>
    <lineage>
        <taxon>Bacteria</taxon>
        <taxon>Pseudomonadati</taxon>
        <taxon>Myxococcota</taxon>
        <taxon>Polyangia</taxon>
        <taxon>Nannocystales</taxon>
        <taxon>Nannocystaceae</taxon>
        <taxon>Nannocystis</taxon>
    </lineage>
</organism>
<dbReference type="Proteomes" id="UP001164459">
    <property type="component" value="Chromosome"/>
</dbReference>
<dbReference type="EMBL" id="CP114040">
    <property type="protein sequence ID" value="WAS97369.1"/>
    <property type="molecule type" value="Genomic_DNA"/>
</dbReference>
<dbReference type="PANTHER" id="PTHR43747:SF1">
    <property type="entry name" value="SLR1998 PROTEIN"/>
    <property type="match status" value="1"/>
</dbReference>
<reference evidence="2" key="1">
    <citation type="submission" date="2022-11" db="EMBL/GenBank/DDBJ databases">
        <title>Minimal conservation of predation-associated metabolite biosynthetic gene clusters underscores biosynthetic potential of Myxococcota including descriptions for ten novel species: Archangium lansinium sp. nov., Myxococcus landrumus sp. nov., Nannocystis bai.</title>
        <authorList>
            <person name="Ahearne A."/>
            <person name="Stevens C."/>
            <person name="Dowd S."/>
        </authorList>
    </citation>
    <scope>NUCLEOTIDE SEQUENCE</scope>
    <source>
        <strain evidence="2">Fl3</strain>
    </source>
</reference>
<dbReference type="InterPro" id="IPR036188">
    <property type="entry name" value="FAD/NAD-bd_sf"/>
</dbReference>
<gene>
    <name evidence="2" type="ORF">O0S08_14575</name>
</gene>
<dbReference type="InterPro" id="IPR002938">
    <property type="entry name" value="FAD-bd"/>
</dbReference>
<dbReference type="Gene3D" id="3.30.9.100">
    <property type="match status" value="1"/>
</dbReference>
<accession>A0ABY7HEB8</accession>
<sequence length="366" mass="39038">MRPDVDVVVVGGGPAGAVAALNLAPGRSLLLVERRERAVRVGESLLPAARRLLADMGLLDAFAAEGHAPWYGNTSSWGGDAIEELDFLRGPDGHGWHLDRARFETWLQREAVARGARLVHAVASDVQPAAPGWRLLLRGPGGAVRVHTRALLDAGGRCSPLSRRLGGVRTRDDRLVCGWLHGEGDGPGLTSIVAEPDGWWYTAPLPGARRILAFHTDADLPAAREARDPALLLARAAAVPQLAPWLAGARFAAPAAAGLALAHGAVLAPAAGPGWAAVGDAALGFDPLASQGLFNALYTGLAAAEAMARHLDGEPDAVADYTRQLARVREAYVRHRDETYRREQRWSSRPFWARRHVLAAPWAEVS</sequence>
<evidence type="ECO:0000259" key="1">
    <source>
        <dbReference type="Pfam" id="PF01494"/>
    </source>
</evidence>
<dbReference type="PANTHER" id="PTHR43747">
    <property type="entry name" value="FAD-BINDING PROTEIN"/>
    <property type="match status" value="1"/>
</dbReference>
<protein>
    <submittedName>
        <fullName evidence="2">Tryptophan 7-halogenase</fullName>
    </submittedName>
</protein>
<dbReference type="SUPFAM" id="SSF51905">
    <property type="entry name" value="FAD/NAD(P)-binding domain"/>
    <property type="match status" value="1"/>
</dbReference>
<evidence type="ECO:0000313" key="2">
    <source>
        <dbReference type="EMBL" id="WAS97369.1"/>
    </source>
</evidence>
<dbReference type="Pfam" id="PF01494">
    <property type="entry name" value="FAD_binding_3"/>
    <property type="match status" value="1"/>
</dbReference>
<evidence type="ECO:0000313" key="3">
    <source>
        <dbReference type="Proteomes" id="UP001164459"/>
    </source>
</evidence>